<name>A0A806TZD2_PRIMG</name>
<keyword evidence="1" id="KW-0732">Signal</keyword>
<accession>A0A806TZD2</accession>
<evidence type="ECO:0000313" key="3">
    <source>
        <dbReference type="EMBL" id="AKP77236.1"/>
    </source>
</evidence>
<evidence type="ECO:0000313" key="4">
    <source>
        <dbReference type="Proteomes" id="UP000036410"/>
    </source>
</evidence>
<evidence type="ECO:0000259" key="2">
    <source>
        <dbReference type="Pfam" id="PF04069"/>
    </source>
</evidence>
<dbReference type="PROSITE" id="PS51257">
    <property type="entry name" value="PROKAR_LIPOPROTEIN"/>
    <property type="match status" value="1"/>
</dbReference>
<dbReference type="RefSeq" id="WP_157876214.1">
    <property type="nucleotide sequence ID" value="NZ_CP010586.1"/>
</dbReference>
<reference evidence="3 4" key="1">
    <citation type="submission" date="2015-01" db="EMBL/GenBank/DDBJ databases">
        <title>Genome sequence of bacillus megaterium Q3.</title>
        <authorList>
            <person name="Wang Y."/>
            <person name="Luo K."/>
            <person name="Bai L."/>
            <person name="Luo F."/>
        </authorList>
    </citation>
    <scope>NUCLEOTIDE SEQUENCE [LARGE SCALE GENOMIC DNA]</scope>
    <source>
        <strain evidence="3 4">Q3</strain>
    </source>
</reference>
<dbReference type="Proteomes" id="UP000036410">
    <property type="component" value="Chromosome"/>
</dbReference>
<dbReference type="SUPFAM" id="SSF53850">
    <property type="entry name" value="Periplasmic binding protein-like II"/>
    <property type="match status" value="1"/>
</dbReference>
<dbReference type="EMBL" id="CP010586">
    <property type="protein sequence ID" value="AKP77236.1"/>
    <property type="molecule type" value="Genomic_DNA"/>
</dbReference>
<dbReference type="GO" id="GO:0043190">
    <property type="term" value="C:ATP-binding cassette (ABC) transporter complex"/>
    <property type="evidence" value="ECO:0007669"/>
    <property type="project" value="InterPro"/>
</dbReference>
<organism evidence="3 4">
    <name type="scientific">Priestia megaterium Q3</name>
    <dbReference type="NCBI Taxonomy" id="1452722"/>
    <lineage>
        <taxon>Bacteria</taxon>
        <taxon>Bacillati</taxon>
        <taxon>Bacillota</taxon>
        <taxon>Bacilli</taxon>
        <taxon>Bacillales</taxon>
        <taxon>Bacillaceae</taxon>
        <taxon>Priestia</taxon>
    </lineage>
</organism>
<gene>
    <name evidence="3" type="primary">opuCC</name>
    <name evidence="3" type="ORF">AS52_02274</name>
</gene>
<dbReference type="Gene3D" id="3.40.190.10">
    <property type="entry name" value="Periplasmic binding protein-like II"/>
    <property type="match status" value="1"/>
</dbReference>
<dbReference type="AlphaFoldDB" id="A0A806TZD2"/>
<feature type="chain" id="PRO_5039695161" evidence="1">
    <location>
        <begin position="20"/>
        <end position="311"/>
    </location>
</feature>
<feature type="domain" description="ABC-type glycine betaine transport system substrate-binding" evidence="2">
    <location>
        <begin position="39"/>
        <end position="303"/>
    </location>
</feature>
<feature type="signal peptide" evidence="1">
    <location>
        <begin position="1"/>
        <end position="19"/>
    </location>
</feature>
<evidence type="ECO:0000256" key="1">
    <source>
        <dbReference type="SAM" id="SignalP"/>
    </source>
</evidence>
<dbReference type="Pfam" id="PF04069">
    <property type="entry name" value="OpuAC"/>
    <property type="match status" value="1"/>
</dbReference>
<dbReference type="GO" id="GO:0022857">
    <property type="term" value="F:transmembrane transporter activity"/>
    <property type="evidence" value="ECO:0007669"/>
    <property type="project" value="InterPro"/>
</dbReference>
<protein>
    <submittedName>
        <fullName evidence="3">Osmoprotectant-binding protein</fullName>
    </submittedName>
</protein>
<dbReference type="InterPro" id="IPR007210">
    <property type="entry name" value="ABC_Gly_betaine_transp_sub-bd"/>
</dbReference>
<dbReference type="Gene3D" id="3.40.190.120">
    <property type="entry name" value="Osmoprotection protein (prox), domain 2"/>
    <property type="match status" value="1"/>
</dbReference>
<proteinExistence type="predicted"/>
<sequence>MTYRKIFSLLVLCFTVLGACQQQSTTPLREEKKSLDSVSITVGSKSMTEQYLLMKMTALLLKEQGATVHERRFLDSDSIRKASLAGYIDMYWEYTSTARIVHQNQEPVYNEKKLYQLVKETDAKNHLTWLNTSHFNSSWGVLVNRSFAKEHHLNSVSDLISYIKKQNKEVKIATNNEFLKRKDGLMQLANNYELKSVSTEIIGIDSEIIPLAVKEGRVDVGIGMISDSRIQAYDLVLLKEDQSLFPPYYAAPVVKQSLASRYPSVVSTLNELSSKLTNKKMVELNYQVDILHKDVSDVAYKFLLENHLITR</sequence>